<dbReference type="PANTHER" id="PTHR10133">
    <property type="entry name" value="DNA POLYMERASE I"/>
    <property type="match status" value="1"/>
</dbReference>
<feature type="domain" description="DNA-directed DNA polymerase family A palm" evidence="2">
    <location>
        <begin position="450"/>
        <end position="648"/>
    </location>
</feature>
<dbReference type="Gene3D" id="1.10.150.20">
    <property type="entry name" value="5' to 3' exonuclease, C-terminal subdomain"/>
    <property type="match status" value="1"/>
</dbReference>
<dbReference type="InterPro" id="IPR036397">
    <property type="entry name" value="RNaseH_sf"/>
</dbReference>
<dbReference type="GO" id="GO:0003887">
    <property type="term" value="F:DNA-directed DNA polymerase activity"/>
    <property type="evidence" value="ECO:0007669"/>
    <property type="project" value="InterPro"/>
</dbReference>
<dbReference type="Gene3D" id="3.30.70.370">
    <property type="match status" value="1"/>
</dbReference>
<dbReference type="PRINTS" id="PR00868">
    <property type="entry name" value="DNAPOLI"/>
</dbReference>
<accession>A0A0F9SYU3</accession>
<dbReference type="GO" id="GO:0006302">
    <property type="term" value="P:double-strand break repair"/>
    <property type="evidence" value="ECO:0007669"/>
    <property type="project" value="TreeGrafter"/>
</dbReference>
<dbReference type="SMART" id="SM00482">
    <property type="entry name" value="POLAc"/>
    <property type="match status" value="1"/>
</dbReference>
<name>A0A0F9SYU3_9ZZZZ</name>
<dbReference type="GO" id="GO:0003677">
    <property type="term" value="F:DNA binding"/>
    <property type="evidence" value="ECO:0007669"/>
    <property type="project" value="InterPro"/>
</dbReference>
<dbReference type="EMBL" id="LAZR01000369">
    <property type="protein sequence ID" value="KKN72104.1"/>
    <property type="molecule type" value="Genomic_DNA"/>
</dbReference>
<keyword evidence="1" id="KW-0235">DNA replication</keyword>
<evidence type="ECO:0000256" key="1">
    <source>
        <dbReference type="ARBA" id="ARBA00022705"/>
    </source>
</evidence>
<dbReference type="InterPro" id="IPR012337">
    <property type="entry name" value="RNaseH-like_sf"/>
</dbReference>
<reference evidence="3" key="1">
    <citation type="journal article" date="2015" name="Nature">
        <title>Complex archaea that bridge the gap between prokaryotes and eukaryotes.</title>
        <authorList>
            <person name="Spang A."/>
            <person name="Saw J.H."/>
            <person name="Jorgensen S.L."/>
            <person name="Zaremba-Niedzwiedzka K."/>
            <person name="Martijn J."/>
            <person name="Lind A.E."/>
            <person name="van Eijk R."/>
            <person name="Schleper C."/>
            <person name="Guy L."/>
            <person name="Ettema T.J."/>
        </authorList>
    </citation>
    <scope>NUCLEOTIDE SEQUENCE</scope>
</reference>
<sequence>MEKLLLQPSLEKLNIWWDLVERKGRHVGLEEEGRKANPDRLLYTLSKIRPKVLLLCGEEAWNLFKVGPLKKLINDVGIINFSPGRDVWVLHAPCLAEAAEMHRLLPQVEASFDRAVSVCNPHVPKVKKWVRPIEELLEKTAKILTAYDLETTSLDPRKGRILTASFTWREEKKLLTYWVENPKQSDLKRWWVKGPRIVHNAKFELSWTKPIKITDYHDTFLRAGLVDENESHRLEDQLLRYCRGYPYWSSLPDYGDFSDVPLHVVGTYNGFDTAYTYLLYEYQEGVLDDREKSLLGDVINPLSFVLWKMEEAGVKINGGKLKKLCQEMDEEIKTGNDFLRKKFGDINWSSPKQVRKLLYEEMKLPVLEMTKGGEPSTSKETIERLSKRRKSLLPIIRIREITSIRNGILSALEEKTDGNGYIHTTFNQGFVATGRLSSSNPNLQNIRREGAEKSCFTSRFPGGRLVAADYEQFELRICAAHSKDRMFRKLILEGQDPHTHTTKELELSSRQDGKQLNLSLASGISARGLAYEHGFSESKARKWRGEWFRLHPQIAMFHTKLGQDVRRKGYVTNLFGRKRHLPISKERNQNSQRRASNQAKNFPIQGGGADIINAAVVRLYRLLRKEGLKALIVLQIHDEIVVDSPKEEVKKVAELMKEAMTNPMPGFEFFVPMAIDLRVGTSIAK</sequence>
<dbReference type="Pfam" id="PF00476">
    <property type="entry name" value="DNA_pol_A"/>
    <property type="match status" value="1"/>
</dbReference>
<dbReference type="SUPFAM" id="SSF56672">
    <property type="entry name" value="DNA/RNA polymerases"/>
    <property type="match status" value="1"/>
</dbReference>
<organism evidence="3">
    <name type="scientific">marine sediment metagenome</name>
    <dbReference type="NCBI Taxonomy" id="412755"/>
    <lineage>
        <taxon>unclassified sequences</taxon>
        <taxon>metagenomes</taxon>
        <taxon>ecological metagenomes</taxon>
    </lineage>
</organism>
<evidence type="ECO:0000313" key="3">
    <source>
        <dbReference type="EMBL" id="KKN72104.1"/>
    </source>
</evidence>
<proteinExistence type="predicted"/>
<dbReference type="InterPro" id="IPR001098">
    <property type="entry name" value="DNA-dir_DNA_pol_A_palm_dom"/>
</dbReference>
<dbReference type="InterPro" id="IPR002298">
    <property type="entry name" value="DNA_polymerase_A"/>
</dbReference>
<dbReference type="Gene3D" id="3.30.420.10">
    <property type="entry name" value="Ribonuclease H-like superfamily/Ribonuclease H"/>
    <property type="match status" value="1"/>
</dbReference>
<dbReference type="AlphaFoldDB" id="A0A0F9SYU3"/>
<comment type="caution">
    <text evidence="3">The sequence shown here is derived from an EMBL/GenBank/DDBJ whole genome shotgun (WGS) entry which is preliminary data.</text>
</comment>
<evidence type="ECO:0000259" key="2">
    <source>
        <dbReference type="SMART" id="SM00482"/>
    </source>
</evidence>
<dbReference type="InterPro" id="IPR043502">
    <property type="entry name" value="DNA/RNA_pol_sf"/>
</dbReference>
<gene>
    <name evidence="3" type="ORF">LCGC14_0413900</name>
</gene>
<protein>
    <recommendedName>
        <fullName evidence="2">DNA-directed DNA polymerase family A palm domain-containing protein</fullName>
    </recommendedName>
</protein>
<dbReference type="SUPFAM" id="SSF53098">
    <property type="entry name" value="Ribonuclease H-like"/>
    <property type="match status" value="1"/>
</dbReference>
<dbReference type="Gene3D" id="1.20.1060.10">
    <property type="entry name" value="Taq DNA Polymerase, Chain T, domain 4"/>
    <property type="match status" value="1"/>
</dbReference>
<dbReference type="PANTHER" id="PTHR10133:SF27">
    <property type="entry name" value="DNA POLYMERASE NU"/>
    <property type="match status" value="1"/>
</dbReference>
<dbReference type="GO" id="GO:0006261">
    <property type="term" value="P:DNA-templated DNA replication"/>
    <property type="evidence" value="ECO:0007669"/>
    <property type="project" value="InterPro"/>
</dbReference>